<accession>A0A1T4LED7</accession>
<dbReference type="InterPro" id="IPR050832">
    <property type="entry name" value="Bact_Acetyltransf"/>
</dbReference>
<gene>
    <name evidence="4" type="ORF">SAMN02745126_01507</name>
</gene>
<dbReference type="AlphaFoldDB" id="A0A1T4LED7"/>
<dbReference type="InterPro" id="IPR016181">
    <property type="entry name" value="Acyl_CoA_acyltransferase"/>
</dbReference>
<name>A0A1T4LED7_9HYPH</name>
<evidence type="ECO:0000313" key="5">
    <source>
        <dbReference type="Proteomes" id="UP000190092"/>
    </source>
</evidence>
<dbReference type="OrthoDB" id="9789603at2"/>
<sequence>MIVRDLQPADLPAVVGLLDQLGYALEGAEVEARLQQVRQAPGHRVRVAEREGKVVGLLHVFERPALEKPREAIVQSLVVDATVRGSGIGAALMRDAEGWARDRSLVSVALYTQIGREAAHAFYETIGYAKANTSHLMRRYLTERH</sequence>
<keyword evidence="1 4" id="KW-0808">Transferase</keyword>
<evidence type="ECO:0000256" key="1">
    <source>
        <dbReference type="ARBA" id="ARBA00022679"/>
    </source>
</evidence>
<organism evidence="4 5">
    <name type="scientific">Enhydrobacter aerosaccus</name>
    <dbReference type="NCBI Taxonomy" id="225324"/>
    <lineage>
        <taxon>Bacteria</taxon>
        <taxon>Pseudomonadati</taxon>
        <taxon>Pseudomonadota</taxon>
        <taxon>Alphaproteobacteria</taxon>
        <taxon>Hyphomicrobiales</taxon>
        <taxon>Enhydrobacter</taxon>
    </lineage>
</organism>
<keyword evidence="2" id="KW-0012">Acyltransferase</keyword>
<dbReference type="Proteomes" id="UP000190092">
    <property type="component" value="Unassembled WGS sequence"/>
</dbReference>
<dbReference type="Pfam" id="PF00583">
    <property type="entry name" value="Acetyltransf_1"/>
    <property type="match status" value="1"/>
</dbReference>
<dbReference type="InterPro" id="IPR000182">
    <property type="entry name" value="GNAT_dom"/>
</dbReference>
<dbReference type="SUPFAM" id="SSF55729">
    <property type="entry name" value="Acyl-CoA N-acyltransferases (Nat)"/>
    <property type="match status" value="1"/>
</dbReference>
<dbReference type="GO" id="GO:0016747">
    <property type="term" value="F:acyltransferase activity, transferring groups other than amino-acyl groups"/>
    <property type="evidence" value="ECO:0007669"/>
    <property type="project" value="InterPro"/>
</dbReference>
<protein>
    <submittedName>
        <fullName evidence="4">Predicted N-acetyltransferase YhbS</fullName>
    </submittedName>
</protein>
<reference evidence="5" key="1">
    <citation type="submission" date="2017-02" db="EMBL/GenBank/DDBJ databases">
        <authorList>
            <person name="Varghese N."/>
            <person name="Submissions S."/>
        </authorList>
    </citation>
    <scope>NUCLEOTIDE SEQUENCE [LARGE SCALE GENOMIC DNA]</scope>
    <source>
        <strain evidence="5">ATCC 27094</strain>
    </source>
</reference>
<feature type="domain" description="N-acetyltransferase" evidence="3">
    <location>
        <begin position="1"/>
        <end position="145"/>
    </location>
</feature>
<dbReference type="PROSITE" id="PS51186">
    <property type="entry name" value="GNAT"/>
    <property type="match status" value="1"/>
</dbReference>
<dbReference type="CDD" id="cd04301">
    <property type="entry name" value="NAT_SF"/>
    <property type="match status" value="1"/>
</dbReference>
<keyword evidence="5" id="KW-1185">Reference proteome</keyword>
<dbReference type="EMBL" id="FUWJ01000001">
    <property type="protein sequence ID" value="SJZ53033.1"/>
    <property type="molecule type" value="Genomic_DNA"/>
</dbReference>
<dbReference type="PANTHER" id="PTHR43877">
    <property type="entry name" value="AMINOALKYLPHOSPHONATE N-ACETYLTRANSFERASE-RELATED-RELATED"/>
    <property type="match status" value="1"/>
</dbReference>
<evidence type="ECO:0000259" key="3">
    <source>
        <dbReference type="PROSITE" id="PS51186"/>
    </source>
</evidence>
<dbReference type="STRING" id="225324.SAMN02745126_01507"/>
<dbReference type="Gene3D" id="3.40.630.30">
    <property type="match status" value="1"/>
</dbReference>
<evidence type="ECO:0000313" key="4">
    <source>
        <dbReference type="EMBL" id="SJZ53033.1"/>
    </source>
</evidence>
<proteinExistence type="predicted"/>
<evidence type="ECO:0000256" key="2">
    <source>
        <dbReference type="ARBA" id="ARBA00023315"/>
    </source>
</evidence>
<dbReference type="RefSeq" id="WP_085933132.1">
    <property type="nucleotide sequence ID" value="NZ_FUWJ01000001.1"/>
</dbReference>